<feature type="compositionally biased region" description="Basic and acidic residues" evidence="11">
    <location>
        <begin position="12"/>
        <end position="22"/>
    </location>
</feature>
<keyword evidence="3" id="KW-0158">Chromosome</keyword>
<dbReference type="GO" id="GO:0005634">
    <property type="term" value="C:nucleus"/>
    <property type="evidence" value="ECO:0007669"/>
    <property type="project" value="UniProtKB-SubCell"/>
</dbReference>
<dbReference type="Pfam" id="PF03980">
    <property type="entry name" value="Nnf1"/>
    <property type="match status" value="1"/>
</dbReference>
<evidence type="ECO:0000256" key="4">
    <source>
        <dbReference type="ARBA" id="ARBA00022618"/>
    </source>
</evidence>
<feature type="coiled-coil region" evidence="10">
    <location>
        <begin position="168"/>
        <end position="195"/>
    </location>
</feature>
<organism evidence="12 13">
    <name type="scientific">Scleropages formosus</name>
    <name type="common">Asian bonytongue</name>
    <name type="synonym">Osteoglossum formosum</name>
    <dbReference type="NCBI Taxonomy" id="113540"/>
    <lineage>
        <taxon>Eukaryota</taxon>
        <taxon>Metazoa</taxon>
        <taxon>Chordata</taxon>
        <taxon>Craniata</taxon>
        <taxon>Vertebrata</taxon>
        <taxon>Euteleostomi</taxon>
        <taxon>Actinopterygii</taxon>
        <taxon>Neopterygii</taxon>
        <taxon>Teleostei</taxon>
        <taxon>Osteoglossocephala</taxon>
        <taxon>Osteoglossomorpha</taxon>
        <taxon>Osteoglossiformes</taxon>
        <taxon>Osteoglossidae</taxon>
        <taxon>Scleropages</taxon>
    </lineage>
</organism>
<accession>A0A8C9V1G6</accession>
<keyword evidence="7" id="KW-0539">Nucleus</keyword>
<keyword evidence="8" id="KW-0131">Cell cycle</keyword>
<keyword evidence="6" id="KW-0995">Kinetochore</keyword>
<name>A0A8C9V1G6_SCLFO</name>
<keyword evidence="10" id="KW-0175">Coiled coil</keyword>
<evidence type="ECO:0000256" key="11">
    <source>
        <dbReference type="SAM" id="MobiDB-lite"/>
    </source>
</evidence>
<dbReference type="Ensembl" id="ENSSFOT00015015060.2">
    <property type="protein sequence ID" value="ENSSFOP00015014885.1"/>
    <property type="gene ID" value="ENSSFOG00015009591.2"/>
</dbReference>
<evidence type="ECO:0000256" key="7">
    <source>
        <dbReference type="ARBA" id="ARBA00023242"/>
    </source>
</evidence>
<reference evidence="12 13" key="1">
    <citation type="submission" date="2019-04" db="EMBL/GenBank/DDBJ databases">
        <authorList>
            <consortium name="Wellcome Sanger Institute Data Sharing"/>
        </authorList>
    </citation>
    <scope>NUCLEOTIDE SEQUENCE [LARGE SCALE GENOMIC DNA]</scope>
</reference>
<feature type="region of interest" description="Disordered" evidence="11">
    <location>
        <begin position="1"/>
        <end position="52"/>
    </location>
</feature>
<keyword evidence="9" id="KW-0137">Centromere</keyword>
<proteinExistence type="predicted"/>
<keyword evidence="4" id="KW-0132">Cell division</keyword>
<evidence type="ECO:0000313" key="12">
    <source>
        <dbReference type="Ensembl" id="ENSSFOP00015014885.1"/>
    </source>
</evidence>
<comment type="subcellular location">
    <subcellularLocation>
        <location evidence="2">Chromosome</location>
        <location evidence="2">Centromere</location>
        <location evidence="2">Kinetochore</location>
    </subcellularLocation>
    <subcellularLocation>
        <location evidence="1">Nucleus</location>
    </subcellularLocation>
</comment>
<gene>
    <name evidence="12" type="primary">pmf1</name>
</gene>
<keyword evidence="13" id="KW-1185">Reference proteome</keyword>
<dbReference type="Proteomes" id="UP000694397">
    <property type="component" value="Chromosome 23"/>
</dbReference>
<protein>
    <submittedName>
        <fullName evidence="12">Si:dkey-6i22.5</fullName>
    </submittedName>
</protein>
<evidence type="ECO:0000313" key="13">
    <source>
        <dbReference type="Proteomes" id="UP000694397"/>
    </source>
</evidence>
<dbReference type="GeneTree" id="ENSGT00940000162656"/>
<dbReference type="AlphaFoldDB" id="A0A8C9V1G6"/>
<dbReference type="GO" id="GO:0007059">
    <property type="term" value="P:chromosome segregation"/>
    <property type="evidence" value="ECO:0007669"/>
    <property type="project" value="TreeGrafter"/>
</dbReference>
<evidence type="ECO:0000256" key="2">
    <source>
        <dbReference type="ARBA" id="ARBA00004629"/>
    </source>
</evidence>
<dbReference type="PANTHER" id="PTHR15459">
    <property type="entry name" value="POLYAMINE-MODULATED FACTOR 1"/>
    <property type="match status" value="1"/>
</dbReference>
<dbReference type="GO" id="GO:0000444">
    <property type="term" value="C:MIS12/MIND type complex"/>
    <property type="evidence" value="ECO:0007669"/>
    <property type="project" value="InterPro"/>
</dbReference>
<dbReference type="OrthoDB" id="18453at2759"/>
<dbReference type="GO" id="GO:0051301">
    <property type="term" value="P:cell division"/>
    <property type="evidence" value="ECO:0007669"/>
    <property type="project" value="UniProtKB-KW"/>
</dbReference>
<reference evidence="12" key="2">
    <citation type="submission" date="2025-08" db="UniProtKB">
        <authorList>
            <consortium name="Ensembl"/>
        </authorList>
    </citation>
    <scope>IDENTIFICATION</scope>
</reference>
<dbReference type="InterPro" id="IPR007128">
    <property type="entry name" value="PMF1/Nnf1"/>
</dbReference>
<dbReference type="PANTHER" id="PTHR15459:SF3">
    <property type="entry name" value="POLYAMINE-MODULATED FACTOR 1"/>
    <property type="match status" value="1"/>
</dbReference>
<evidence type="ECO:0000256" key="9">
    <source>
        <dbReference type="ARBA" id="ARBA00023328"/>
    </source>
</evidence>
<keyword evidence="5" id="KW-0498">Mitosis</keyword>
<evidence type="ECO:0000256" key="1">
    <source>
        <dbReference type="ARBA" id="ARBA00004123"/>
    </source>
</evidence>
<evidence type="ECO:0000256" key="6">
    <source>
        <dbReference type="ARBA" id="ARBA00022838"/>
    </source>
</evidence>
<evidence type="ECO:0000256" key="10">
    <source>
        <dbReference type="SAM" id="Coils"/>
    </source>
</evidence>
<evidence type="ECO:0000256" key="3">
    <source>
        <dbReference type="ARBA" id="ARBA00022454"/>
    </source>
</evidence>
<evidence type="ECO:0000256" key="8">
    <source>
        <dbReference type="ARBA" id="ARBA00023306"/>
    </source>
</evidence>
<sequence>MIWRAVANTNKKKMEGNGEPDSKGTCGSEDETRRENVSGPCADRTSKSDTADPRRNRLKLFNKVMEKSLERLIADVSFHRFAKTFHPFYKQKPQLTESIHKQFVSELQAAIQDDIAQIMEEGNLQYKLEELDRLEAAATESMDPAWRPSGVPEKDLCSFVMPYYMQQRQYLHRELKKLQKENATLAQKAQVGRERIALTEQRIASSVEEWRATAGTLEALESLSPSQNFDNL</sequence>
<reference evidence="12" key="3">
    <citation type="submission" date="2025-09" db="UniProtKB">
        <authorList>
            <consortium name="Ensembl"/>
        </authorList>
    </citation>
    <scope>IDENTIFICATION</scope>
</reference>
<evidence type="ECO:0000256" key="5">
    <source>
        <dbReference type="ARBA" id="ARBA00022776"/>
    </source>
</evidence>